<sequence>MVALIGSTAWRGEANAAAATAARTLLLLGGGRGPVGGNFSPGYSCWVTRGTEPGAWSWFEWLLPDGGSSQSPRFLTGALPQRETFSLLLHTPGPPGRPQGPGGSPETAEGRPREG</sequence>
<comment type="caution">
    <text evidence="2">The sequence shown here is derived from an EMBL/GenBank/DDBJ whole genome shotgun (WGS) entry which is preliminary data.</text>
</comment>
<evidence type="ECO:0000313" key="3">
    <source>
        <dbReference type="Proteomes" id="UP001066276"/>
    </source>
</evidence>
<dbReference type="AlphaFoldDB" id="A0AAV7TXY0"/>
<accession>A0AAV7TXY0</accession>
<name>A0AAV7TXY0_PLEWA</name>
<organism evidence="2 3">
    <name type="scientific">Pleurodeles waltl</name>
    <name type="common">Iberian ribbed newt</name>
    <dbReference type="NCBI Taxonomy" id="8319"/>
    <lineage>
        <taxon>Eukaryota</taxon>
        <taxon>Metazoa</taxon>
        <taxon>Chordata</taxon>
        <taxon>Craniata</taxon>
        <taxon>Vertebrata</taxon>
        <taxon>Euteleostomi</taxon>
        <taxon>Amphibia</taxon>
        <taxon>Batrachia</taxon>
        <taxon>Caudata</taxon>
        <taxon>Salamandroidea</taxon>
        <taxon>Salamandridae</taxon>
        <taxon>Pleurodelinae</taxon>
        <taxon>Pleurodeles</taxon>
    </lineage>
</organism>
<keyword evidence="3" id="KW-1185">Reference proteome</keyword>
<evidence type="ECO:0000256" key="1">
    <source>
        <dbReference type="SAM" id="MobiDB-lite"/>
    </source>
</evidence>
<dbReference type="EMBL" id="JANPWB010000006">
    <property type="protein sequence ID" value="KAJ1181488.1"/>
    <property type="molecule type" value="Genomic_DNA"/>
</dbReference>
<gene>
    <name evidence="2" type="ORF">NDU88_006695</name>
</gene>
<reference evidence="2" key="1">
    <citation type="journal article" date="2022" name="bioRxiv">
        <title>Sequencing and chromosome-scale assembly of the giantPleurodeles waltlgenome.</title>
        <authorList>
            <person name="Brown T."/>
            <person name="Elewa A."/>
            <person name="Iarovenko S."/>
            <person name="Subramanian E."/>
            <person name="Araus A.J."/>
            <person name="Petzold A."/>
            <person name="Susuki M."/>
            <person name="Suzuki K.-i.T."/>
            <person name="Hayashi T."/>
            <person name="Toyoda A."/>
            <person name="Oliveira C."/>
            <person name="Osipova E."/>
            <person name="Leigh N.D."/>
            <person name="Simon A."/>
            <person name="Yun M.H."/>
        </authorList>
    </citation>
    <scope>NUCLEOTIDE SEQUENCE</scope>
    <source>
        <strain evidence="2">20211129_DDA</strain>
        <tissue evidence="2">Liver</tissue>
    </source>
</reference>
<evidence type="ECO:0000313" key="2">
    <source>
        <dbReference type="EMBL" id="KAJ1181488.1"/>
    </source>
</evidence>
<feature type="region of interest" description="Disordered" evidence="1">
    <location>
        <begin position="87"/>
        <end position="115"/>
    </location>
</feature>
<dbReference type="Proteomes" id="UP001066276">
    <property type="component" value="Chromosome 3_2"/>
</dbReference>
<proteinExistence type="predicted"/>
<protein>
    <submittedName>
        <fullName evidence="2">Uncharacterized protein</fullName>
    </submittedName>
</protein>